<dbReference type="PANTHER" id="PTHR42646:SF2">
    <property type="entry name" value="5'-3' EXONUCLEASE FAMILY PROTEIN"/>
    <property type="match status" value="1"/>
</dbReference>
<dbReference type="PANTHER" id="PTHR42646">
    <property type="entry name" value="FLAP ENDONUCLEASE XNI"/>
    <property type="match status" value="1"/>
</dbReference>
<dbReference type="GO" id="GO:0017108">
    <property type="term" value="F:5'-flap endonuclease activity"/>
    <property type="evidence" value="ECO:0007669"/>
    <property type="project" value="InterPro"/>
</dbReference>
<comment type="caution">
    <text evidence="5">The sequence shown here is derived from an EMBL/GenBank/DDBJ whole genome shotgun (WGS) entry which is preliminary data.</text>
</comment>
<evidence type="ECO:0000256" key="1">
    <source>
        <dbReference type="ARBA" id="ARBA00022722"/>
    </source>
</evidence>
<proteinExistence type="predicted"/>
<dbReference type="GO" id="GO:0008409">
    <property type="term" value="F:5'-3' exonuclease activity"/>
    <property type="evidence" value="ECO:0007669"/>
    <property type="project" value="InterPro"/>
</dbReference>
<evidence type="ECO:0000256" key="2">
    <source>
        <dbReference type="ARBA" id="ARBA00022801"/>
    </source>
</evidence>
<dbReference type="Gene3D" id="3.40.50.1010">
    <property type="entry name" value="5'-nuclease"/>
    <property type="match status" value="1"/>
</dbReference>
<dbReference type="SUPFAM" id="SSF88723">
    <property type="entry name" value="PIN domain-like"/>
    <property type="match status" value="1"/>
</dbReference>
<dbReference type="Gene3D" id="1.10.150.20">
    <property type="entry name" value="5' to 3' exonuclease, C-terminal subdomain"/>
    <property type="match status" value="1"/>
</dbReference>
<gene>
    <name evidence="5" type="ORF">E6K76_04760</name>
</gene>
<dbReference type="SUPFAM" id="SSF47807">
    <property type="entry name" value="5' to 3' exonuclease, C-terminal subdomain"/>
    <property type="match status" value="1"/>
</dbReference>
<dbReference type="EMBL" id="VBOW01000022">
    <property type="protein sequence ID" value="TMQ59467.1"/>
    <property type="molecule type" value="Genomic_DNA"/>
</dbReference>
<sequence>MRVHLVDGTYELFRHFYGGPPVTDASGKERGAVVGVIQTLLGMLEEGATHIGVATDHIIESFRNELYPGYKTGEGIDPLLREQFEPLETAIAALGVVVWPMVEVEADDALAAAAAAAVSDPRVEQVVICTPDKDLAQCVRGDRVVQLDRRAGEVRNADAVIAKFGVPPASIADYLALVGDSSDGFPGLPGWGPKAASAVLARYGRLEDIPASVTDWEVTPRGAAKLAGTLRERWNDAMLFRTLATLRTDQPAVTVDGLEYRGPASGFEALAASWGRPKLFIRAQTLAAGRRT</sequence>
<accession>A0A538T786</accession>
<protein>
    <submittedName>
        <fullName evidence="5">Flap endonuclease</fullName>
    </submittedName>
</protein>
<dbReference type="InterPro" id="IPR020045">
    <property type="entry name" value="DNA_polI_H3TH"/>
</dbReference>
<dbReference type="InterPro" id="IPR008918">
    <property type="entry name" value="HhH2"/>
</dbReference>
<name>A0A538T786_UNCEI</name>
<dbReference type="InterPro" id="IPR002421">
    <property type="entry name" value="5-3_exonuclease"/>
</dbReference>
<dbReference type="Pfam" id="PF02739">
    <property type="entry name" value="5_3_exonuc_N"/>
    <property type="match status" value="1"/>
</dbReference>
<dbReference type="InterPro" id="IPR036279">
    <property type="entry name" value="5-3_exonuclease_C_sf"/>
</dbReference>
<dbReference type="InterPro" id="IPR029060">
    <property type="entry name" value="PIN-like_dom_sf"/>
</dbReference>
<dbReference type="InterPro" id="IPR038969">
    <property type="entry name" value="FEN"/>
</dbReference>
<evidence type="ECO:0000259" key="4">
    <source>
        <dbReference type="SMART" id="SM00475"/>
    </source>
</evidence>
<dbReference type="CDD" id="cd09859">
    <property type="entry name" value="PIN_53EXO"/>
    <property type="match status" value="1"/>
</dbReference>
<dbReference type="GO" id="GO:0033567">
    <property type="term" value="P:DNA replication, Okazaki fragment processing"/>
    <property type="evidence" value="ECO:0007669"/>
    <property type="project" value="InterPro"/>
</dbReference>
<dbReference type="CDD" id="cd09898">
    <property type="entry name" value="H3TH_53EXO"/>
    <property type="match status" value="1"/>
</dbReference>
<keyword evidence="1" id="KW-0540">Nuclease</keyword>
<evidence type="ECO:0000313" key="5">
    <source>
        <dbReference type="EMBL" id="TMQ59467.1"/>
    </source>
</evidence>
<keyword evidence="2" id="KW-0378">Hydrolase</keyword>
<feature type="domain" description="5'-3' exonuclease" evidence="4">
    <location>
        <begin position="1"/>
        <end position="261"/>
    </location>
</feature>
<reference evidence="5 6" key="1">
    <citation type="journal article" date="2019" name="Nat. Microbiol.">
        <title>Mediterranean grassland soil C-N compound turnover is dependent on rainfall and depth, and is mediated by genomically divergent microorganisms.</title>
        <authorList>
            <person name="Diamond S."/>
            <person name="Andeer P.F."/>
            <person name="Li Z."/>
            <person name="Crits-Christoph A."/>
            <person name="Burstein D."/>
            <person name="Anantharaman K."/>
            <person name="Lane K.R."/>
            <person name="Thomas B.C."/>
            <person name="Pan C."/>
            <person name="Northen T.R."/>
            <person name="Banfield J.F."/>
        </authorList>
    </citation>
    <scope>NUCLEOTIDE SEQUENCE [LARGE SCALE GENOMIC DNA]</scope>
    <source>
        <strain evidence="5">WS_6</strain>
    </source>
</reference>
<dbReference type="SMART" id="SM00279">
    <property type="entry name" value="HhH2"/>
    <property type="match status" value="1"/>
</dbReference>
<keyword evidence="5" id="KW-0255">Endonuclease</keyword>
<dbReference type="GO" id="GO:0003677">
    <property type="term" value="F:DNA binding"/>
    <property type="evidence" value="ECO:0007669"/>
    <property type="project" value="UniProtKB-KW"/>
</dbReference>
<evidence type="ECO:0000313" key="6">
    <source>
        <dbReference type="Proteomes" id="UP000316852"/>
    </source>
</evidence>
<dbReference type="SMART" id="SM00475">
    <property type="entry name" value="53EXOc"/>
    <property type="match status" value="1"/>
</dbReference>
<keyword evidence="3" id="KW-0238">DNA-binding</keyword>
<dbReference type="InterPro" id="IPR020046">
    <property type="entry name" value="5-3_exonucl_a-hlix_arch_N"/>
</dbReference>
<evidence type="ECO:0000256" key="3">
    <source>
        <dbReference type="ARBA" id="ARBA00023125"/>
    </source>
</evidence>
<dbReference type="AlphaFoldDB" id="A0A538T786"/>
<dbReference type="Proteomes" id="UP000316852">
    <property type="component" value="Unassembled WGS sequence"/>
</dbReference>
<dbReference type="Pfam" id="PF01367">
    <property type="entry name" value="5_3_exonuc"/>
    <property type="match status" value="1"/>
</dbReference>
<organism evidence="5 6">
    <name type="scientific">Eiseniibacteriota bacterium</name>
    <dbReference type="NCBI Taxonomy" id="2212470"/>
    <lineage>
        <taxon>Bacteria</taxon>
        <taxon>Candidatus Eiseniibacteriota</taxon>
    </lineage>
</organism>